<reference evidence="3 4" key="1">
    <citation type="submission" date="2019-05" db="EMBL/GenBank/DDBJ databases">
        <authorList>
            <person name="Zhang J.-Y."/>
            <person name="Feg X."/>
            <person name="Du Z.-J."/>
        </authorList>
    </citation>
    <scope>NUCLEOTIDE SEQUENCE [LARGE SCALE GENOMIC DNA]</scope>
    <source>
        <strain evidence="3 4">RZ26</strain>
    </source>
</reference>
<sequence length="512" mass="56670">MKYLKISTLLLCFIAFSCSKNDDNAVANNPDSTPPATPTPVVKSVADYPVQDFMWKAMNTYYFWQSDVSDLADTKDDVTSDYVDFLSKESNPADFFFKLCNQHIDIVGEAAAIDRFSFLRENYKDLVNGFAGISKTNGVRFGTATYGPTNNDVFGFVRYIIPGSNADGKDIKRGDIFTAVNGIDLTLDNYIDLLGNSGSETYTLNFADLVDNTIVPNGRELSLTKESGTQRDPIFINKIIEQNGLKIGYFMYNQFISEYNEQLNEVFETFKAANIDELILDLRYNPGGATDSALQMASSIYSTDTSQLFAKDRTNSKLANTFWASSFYFVDETSNGTPINSLNLNRVYVITTGSTASASEFLINGLNPYMDVIQIGDATAGKNEFSFTLVDDAAYDFLYNPDRESNINPKNQWGIQPILGRAQNAAGFEDYTAGLIPDKPIIEDIANMGILGDPSERLLNFTLNEISATSSKTNFDAVFPANIINSTEEMEYPDGMMSLNGLINPKSISDNK</sequence>
<evidence type="ECO:0000259" key="2">
    <source>
        <dbReference type="PROSITE" id="PS50106"/>
    </source>
</evidence>
<evidence type="ECO:0000313" key="4">
    <source>
        <dbReference type="Proteomes" id="UP000310314"/>
    </source>
</evidence>
<dbReference type="SMART" id="SM00245">
    <property type="entry name" value="TSPc"/>
    <property type="match status" value="1"/>
</dbReference>
<dbReference type="Gene3D" id="3.90.226.10">
    <property type="entry name" value="2-enoyl-CoA Hydratase, Chain A, domain 1"/>
    <property type="match status" value="1"/>
</dbReference>
<dbReference type="PROSITE" id="PS51257">
    <property type="entry name" value="PROKAR_LIPOPROTEIN"/>
    <property type="match status" value="1"/>
</dbReference>
<dbReference type="EMBL" id="VATY01000004">
    <property type="protein sequence ID" value="TMM53677.1"/>
    <property type="molecule type" value="Genomic_DNA"/>
</dbReference>
<dbReference type="Proteomes" id="UP000310314">
    <property type="component" value="Unassembled WGS sequence"/>
</dbReference>
<dbReference type="AlphaFoldDB" id="A0A5S3PHF6"/>
<dbReference type="PROSITE" id="PS50106">
    <property type="entry name" value="PDZ"/>
    <property type="match status" value="1"/>
</dbReference>
<dbReference type="CDD" id="cd07561">
    <property type="entry name" value="Peptidase_S41_CPP_like"/>
    <property type="match status" value="1"/>
</dbReference>
<dbReference type="SUPFAM" id="SSF52096">
    <property type="entry name" value="ClpP/crotonase"/>
    <property type="match status" value="1"/>
</dbReference>
<dbReference type="PANTHER" id="PTHR32060:SF30">
    <property type="entry name" value="CARBOXY-TERMINAL PROCESSING PROTEASE CTPA"/>
    <property type="match status" value="1"/>
</dbReference>
<evidence type="ECO:0000313" key="3">
    <source>
        <dbReference type="EMBL" id="TMM53677.1"/>
    </source>
</evidence>
<dbReference type="GO" id="GO:0008236">
    <property type="term" value="F:serine-type peptidase activity"/>
    <property type="evidence" value="ECO:0007669"/>
    <property type="project" value="InterPro"/>
</dbReference>
<dbReference type="InterPro" id="IPR029045">
    <property type="entry name" value="ClpP/crotonase-like_dom_sf"/>
</dbReference>
<dbReference type="InterPro" id="IPR036034">
    <property type="entry name" value="PDZ_sf"/>
</dbReference>
<dbReference type="Gene3D" id="2.30.42.10">
    <property type="match status" value="1"/>
</dbReference>
<dbReference type="Pfam" id="PF03572">
    <property type="entry name" value="Peptidase_S41"/>
    <property type="match status" value="1"/>
</dbReference>
<comment type="caution">
    <text evidence="3">The sequence shown here is derived from an EMBL/GenBank/DDBJ whole genome shotgun (WGS) entry which is preliminary data.</text>
</comment>
<accession>A0A5S3PHF6</accession>
<dbReference type="SUPFAM" id="SSF50156">
    <property type="entry name" value="PDZ domain-like"/>
    <property type="match status" value="1"/>
</dbReference>
<feature type="domain" description="PDZ" evidence="2">
    <location>
        <begin position="130"/>
        <end position="200"/>
    </location>
</feature>
<dbReference type="InterPro" id="IPR041613">
    <property type="entry name" value="Pept_S41_N"/>
</dbReference>
<keyword evidence="3" id="KW-0378">Hydrolase</keyword>
<dbReference type="GO" id="GO:0007165">
    <property type="term" value="P:signal transduction"/>
    <property type="evidence" value="ECO:0007669"/>
    <property type="project" value="TreeGrafter"/>
</dbReference>
<keyword evidence="1" id="KW-0732">Signal</keyword>
<proteinExistence type="predicted"/>
<evidence type="ECO:0000256" key="1">
    <source>
        <dbReference type="SAM" id="SignalP"/>
    </source>
</evidence>
<dbReference type="Pfam" id="PF18294">
    <property type="entry name" value="Pept_S41_N"/>
    <property type="match status" value="1"/>
</dbReference>
<dbReference type="PANTHER" id="PTHR32060">
    <property type="entry name" value="TAIL-SPECIFIC PROTEASE"/>
    <property type="match status" value="1"/>
</dbReference>
<name>A0A5S3PHF6_9FLAO</name>
<dbReference type="InterPro" id="IPR005151">
    <property type="entry name" value="Tail-specific_protease"/>
</dbReference>
<dbReference type="GO" id="GO:0006508">
    <property type="term" value="P:proteolysis"/>
    <property type="evidence" value="ECO:0007669"/>
    <property type="project" value="UniProtKB-KW"/>
</dbReference>
<dbReference type="InterPro" id="IPR001478">
    <property type="entry name" value="PDZ"/>
</dbReference>
<feature type="chain" id="PRO_5024294080" evidence="1">
    <location>
        <begin position="22"/>
        <end position="512"/>
    </location>
</feature>
<protein>
    <submittedName>
        <fullName evidence="3">Carboxyl-terminal protease</fullName>
    </submittedName>
</protein>
<dbReference type="OrthoDB" id="7168509at2"/>
<gene>
    <name evidence="3" type="ORF">FEE95_17400</name>
</gene>
<dbReference type="Gene3D" id="3.30.750.170">
    <property type="match status" value="1"/>
</dbReference>
<dbReference type="GO" id="GO:0004175">
    <property type="term" value="F:endopeptidase activity"/>
    <property type="evidence" value="ECO:0007669"/>
    <property type="project" value="TreeGrafter"/>
</dbReference>
<keyword evidence="3" id="KW-0645">Protease</keyword>
<dbReference type="RefSeq" id="WP_138659301.1">
    <property type="nucleotide sequence ID" value="NZ_VATY01000004.1"/>
</dbReference>
<keyword evidence="4" id="KW-1185">Reference proteome</keyword>
<dbReference type="GO" id="GO:0030288">
    <property type="term" value="C:outer membrane-bounded periplasmic space"/>
    <property type="evidence" value="ECO:0007669"/>
    <property type="project" value="TreeGrafter"/>
</dbReference>
<feature type="signal peptide" evidence="1">
    <location>
        <begin position="1"/>
        <end position="21"/>
    </location>
</feature>
<organism evidence="3 4">
    <name type="scientific">Maribacter algarum</name>
    <name type="common">ex Zhang et al. 2020</name>
    <dbReference type="NCBI Taxonomy" id="2578118"/>
    <lineage>
        <taxon>Bacteria</taxon>
        <taxon>Pseudomonadati</taxon>
        <taxon>Bacteroidota</taxon>
        <taxon>Flavobacteriia</taxon>
        <taxon>Flavobacteriales</taxon>
        <taxon>Flavobacteriaceae</taxon>
        <taxon>Maribacter</taxon>
    </lineage>
</organism>